<evidence type="ECO:0000313" key="1">
    <source>
        <dbReference type="EMBL" id="KAJ9085503.1"/>
    </source>
</evidence>
<organism evidence="1 2">
    <name type="scientific">Entomophthora muscae</name>
    <dbReference type="NCBI Taxonomy" id="34485"/>
    <lineage>
        <taxon>Eukaryota</taxon>
        <taxon>Fungi</taxon>
        <taxon>Fungi incertae sedis</taxon>
        <taxon>Zoopagomycota</taxon>
        <taxon>Entomophthoromycotina</taxon>
        <taxon>Entomophthoromycetes</taxon>
        <taxon>Entomophthorales</taxon>
        <taxon>Entomophthoraceae</taxon>
        <taxon>Entomophthora</taxon>
    </lineage>
</organism>
<dbReference type="Proteomes" id="UP001165960">
    <property type="component" value="Unassembled WGS sequence"/>
</dbReference>
<dbReference type="EMBL" id="QTSX02000758">
    <property type="protein sequence ID" value="KAJ9085503.1"/>
    <property type="molecule type" value="Genomic_DNA"/>
</dbReference>
<gene>
    <name evidence="1" type="ORF">DSO57_1013158</name>
</gene>
<name>A0ACC2UF45_9FUNG</name>
<reference evidence="1" key="1">
    <citation type="submission" date="2022-04" db="EMBL/GenBank/DDBJ databases">
        <title>Genome of the entomopathogenic fungus Entomophthora muscae.</title>
        <authorList>
            <person name="Elya C."/>
            <person name="Lovett B.R."/>
            <person name="Lee E."/>
            <person name="Macias A.M."/>
            <person name="Hajek A.E."/>
            <person name="De Bivort B.L."/>
            <person name="Kasson M.T."/>
            <person name="De Fine Licht H.H."/>
            <person name="Stajich J.E."/>
        </authorList>
    </citation>
    <scope>NUCLEOTIDE SEQUENCE</scope>
    <source>
        <strain evidence="1">Berkeley</strain>
    </source>
</reference>
<evidence type="ECO:0000313" key="2">
    <source>
        <dbReference type="Proteomes" id="UP001165960"/>
    </source>
</evidence>
<sequence>MTQDTLWGLVTRNPTPPLSQWCEKAWDIEHKQIDGGTRHLEARYAVGDSVYALNPNSAKLEPNHLGPFKIAAVYDNHTYQLEDAQENTKKLHHNCLHPFRAIPTQKLFVQTFPDLSQTPILVSDDKQGEGGLATKFPDLPANASSDTQGRSMSHPLMCLTT</sequence>
<protein>
    <submittedName>
        <fullName evidence="1">Uncharacterized protein</fullName>
    </submittedName>
</protein>
<comment type="caution">
    <text evidence="1">The sequence shown here is derived from an EMBL/GenBank/DDBJ whole genome shotgun (WGS) entry which is preliminary data.</text>
</comment>
<proteinExistence type="predicted"/>
<accession>A0ACC2UF45</accession>
<keyword evidence="2" id="KW-1185">Reference proteome</keyword>